<comment type="catalytic activity">
    <reaction evidence="19">
        <text>10-formyltetrahydrofolyl-(gamma-L-Glu)(n) + L-glutamate + ATP = 10-formyltetrahydrofolyl-(gamma-L-Glu)(n+1) + ADP + phosphate + H(+)</text>
        <dbReference type="Rhea" id="RHEA:51904"/>
        <dbReference type="Rhea" id="RHEA-COMP:13088"/>
        <dbReference type="Rhea" id="RHEA-COMP:14300"/>
        <dbReference type="ChEBI" id="CHEBI:15378"/>
        <dbReference type="ChEBI" id="CHEBI:29985"/>
        <dbReference type="ChEBI" id="CHEBI:30616"/>
        <dbReference type="ChEBI" id="CHEBI:43474"/>
        <dbReference type="ChEBI" id="CHEBI:134413"/>
        <dbReference type="ChEBI" id="CHEBI:456216"/>
        <dbReference type="EC" id="6.3.2.17"/>
    </reaction>
</comment>
<dbReference type="GO" id="GO:0046872">
    <property type="term" value="F:metal ion binding"/>
    <property type="evidence" value="ECO:0007669"/>
    <property type="project" value="UniProtKB-KW"/>
</dbReference>
<dbReference type="PROSITE" id="PS01012">
    <property type="entry name" value="FOLYLPOLYGLU_SYNT_2"/>
    <property type="match status" value="1"/>
</dbReference>
<dbReference type="Gene3D" id="3.40.1190.10">
    <property type="entry name" value="Mur-like, catalytic domain"/>
    <property type="match status" value="1"/>
</dbReference>
<dbReference type="GO" id="GO:0046656">
    <property type="term" value="P:folic acid biosynthetic process"/>
    <property type="evidence" value="ECO:0007669"/>
    <property type="project" value="UniProtKB-KW"/>
</dbReference>
<accession>A0A5B8VNG1</accession>
<comment type="catalytic activity">
    <reaction evidence="18">
        <text>(6S)-5,6,7,8-tetrahydrofolyl-(gamma-L-Glu)(n) + L-glutamate + ATP = (6S)-5,6,7,8-tetrahydrofolyl-(gamma-L-Glu)(n+1) + ADP + phosphate + H(+)</text>
        <dbReference type="Rhea" id="RHEA:10580"/>
        <dbReference type="Rhea" id="RHEA-COMP:14738"/>
        <dbReference type="Rhea" id="RHEA-COMP:14740"/>
        <dbReference type="ChEBI" id="CHEBI:15378"/>
        <dbReference type="ChEBI" id="CHEBI:29985"/>
        <dbReference type="ChEBI" id="CHEBI:30616"/>
        <dbReference type="ChEBI" id="CHEBI:43474"/>
        <dbReference type="ChEBI" id="CHEBI:141005"/>
        <dbReference type="ChEBI" id="CHEBI:456216"/>
        <dbReference type="EC" id="6.3.2.17"/>
    </reaction>
</comment>
<dbReference type="SUPFAM" id="SSF53623">
    <property type="entry name" value="MurD-like peptide ligases, catalytic domain"/>
    <property type="match status" value="1"/>
</dbReference>
<evidence type="ECO:0000259" key="24">
    <source>
        <dbReference type="Pfam" id="PF08245"/>
    </source>
</evidence>
<keyword evidence="10" id="KW-0479">Metal-binding</keyword>
<evidence type="ECO:0000256" key="1">
    <source>
        <dbReference type="ARBA" id="ARBA00001946"/>
    </source>
</evidence>
<evidence type="ECO:0000256" key="19">
    <source>
        <dbReference type="ARBA" id="ARBA00047808"/>
    </source>
</evidence>
<dbReference type="EMBL" id="CP042434">
    <property type="protein sequence ID" value="QEC72733.1"/>
    <property type="molecule type" value="Genomic_DNA"/>
</dbReference>
<protein>
    <recommendedName>
        <fullName evidence="8">Dihydrofolate synthase/folylpolyglutamate synthase</fullName>
        <ecNumber evidence="6">6.3.2.12</ecNumber>
        <ecNumber evidence="7">6.3.2.17</ecNumber>
    </recommendedName>
    <alternativeName>
        <fullName evidence="17">Folylpoly-gamma-glutamate synthetase-dihydrofolate synthetase</fullName>
    </alternativeName>
    <alternativeName>
        <fullName evidence="15">Folylpolyglutamate synthetase</fullName>
    </alternativeName>
    <alternativeName>
        <fullName evidence="16">Tetrahydrofolylpolyglutamate synthase</fullName>
    </alternativeName>
</protein>
<evidence type="ECO:0000259" key="23">
    <source>
        <dbReference type="Pfam" id="PF02875"/>
    </source>
</evidence>
<evidence type="ECO:0000256" key="6">
    <source>
        <dbReference type="ARBA" id="ARBA00013023"/>
    </source>
</evidence>
<dbReference type="NCBIfam" id="TIGR01499">
    <property type="entry name" value="folC"/>
    <property type="match status" value="1"/>
</dbReference>
<dbReference type="Pfam" id="PF02875">
    <property type="entry name" value="Mur_ligase_C"/>
    <property type="match status" value="1"/>
</dbReference>
<evidence type="ECO:0000256" key="7">
    <source>
        <dbReference type="ARBA" id="ARBA00013025"/>
    </source>
</evidence>
<dbReference type="InterPro" id="IPR001645">
    <property type="entry name" value="Folylpolyglutamate_synth"/>
</dbReference>
<dbReference type="AlphaFoldDB" id="A0A5B8VNG1"/>
<comment type="pathway">
    <text evidence="4">Cofactor biosynthesis; tetrahydrofolylpolyglutamate biosynthesis.</text>
</comment>
<dbReference type="Pfam" id="PF08245">
    <property type="entry name" value="Mur_ligase_M"/>
    <property type="match status" value="1"/>
</dbReference>
<evidence type="ECO:0000256" key="12">
    <source>
        <dbReference type="ARBA" id="ARBA00022840"/>
    </source>
</evidence>
<evidence type="ECO:0000256" key="2">
    <source>
        <dbReference type="ARBA" id="ARBA00002714"/>
    </source>
</evidence>
<dbReference type="PANTHER" id="PTHR11136">
    <property type="entry name" value="FOLYLPOLYGLUTAMATE SYNTHASE-RELATED"/>
    <property type="match status" value="1"/>
</dbReference>
<comment type="catalytic activity">
    <reaction evidence="20">
        <text>(6R)-5,10-methylenetetrahydrofolyl-(gamma-L-Glu)(n) + L-glutamate + ATP = (6R)-5,10-methylenetetrahydrofolyl-(gamma-L-Glu)(n+1) + ADP + phosphate + H(+)</text>
        <dbReference type="Rhea" id="RHEA:51912"/>
        <dbReference type="Rhea" id="RHEA-COMP:13257"/>
        <dbReference type="Rhea" id="RHEA-COMP:13258"/>
        <dbReference type="ChEBI" id="CHEBI:15378"/>
        <dbReference type="ChEBI" id="CHEBI:29985"/>
        <dbReference type="ChEBI" id="CHEBI:30616"/>
        <dbReference type="ChEBI" id="CHEBI:43474"/>
        <dbReference type="ChEBI" id="CHEBI:136572"/>
        <dbReference type="ChEBI" id="CHEBI:456216"/>
        <dbReference type="EC" id="6.3.2.17"/>
    </reaction>
</comment>
<keyword evidence="11 22" id="KW-0547">Nucleotide-binding</keyword>
<dbReference type="Proteomes" id="UP000321291">
    <property type="component" value="Chromosome"/>
</dbReference>
<reference evidence="25 26" key="1">
    <citation type="journal article" date="2017" name="Int. J. Syst. Evol. Microbiol.">
        <title>Arachidicoccus ginsenosidivorans sp. nov., with ginsenoside-converting activity isolated from ginseng cultivating soil.</title>
        <authorList>
            <person name="Siddiqi M.Z."/>
            <person name="Aslam Z."/>
            <person name="Im W.T."/>
        </authorList>
    </citation>
    <scope>NUCLEOTIDE SEQUENCE [LARGE SCALE GENOMIC DNA]</scope>
    <source>
        <strain evidence="25 26">Gsoil 809</strain>
    </source>
</reference>
<dbReference type="PIRSF" id="PIRSF001563">
    <property type="entry name" value="Folylpolyglu_synth"/>
    <property type="match status" value="1"/>
</dbReference>
<comment type="catalytic activity">
    <reaction evidence="21">
        <text>7,8-dihydropteroate + L-glutamate + ATP = 7,8-dihydrofolate + ADP + phosphate + H(+)</text>
        <dbReference type="Rhea" id="RHEA:23584"/>
        <dbReference type="ChEBI" id="CHEBI:15378"/>
        <dbReference type="ChEBI" id="CHEBI:17839"/>
        <dbReference type="ChEBI" id="CHEBI:29985"/>
        <dbReference type="ChEBI" id="CHEBI:30616"/>
        <dbReference type="ChEBI" id="CHEBI:43474"/>
        <dbReference type="ChEBI" id="CHEBI:57451"/>
        <dbReference type="ChEBI" id="CHEBI:456216"/>
        <dbReference type="EC" id="6.3.2.12"/>
    </reaction>
</comment>
<evidence type="ECO:0000256" key="18">
    <source>
        <dbReference type="ARBA" id="ARBA00047493"/>
    </source>
</evidence>
<dbReference type="SUPFAM" id="SSF53244">
    <property type="entry name" value="MurD-like peptide ligases, peptide-binding domain"/>
    <property type="match status" value="1"/>
</dbReference>
<evidence type="ECO:0000313" key="26">
    <source>
        <dbReference type="Proteomes" id="UP000321291"/>
    </source>
</evidence>
<dbReference type="InterPro" id="IPR018109">
    <property type="entry name" value="Folylpolyglutamate_synth_CS"/>
</dbReference>
<sequence length="455" mass="50810">MDYKETIEFLYAQLPVFSRDGASAFKKDLGNTLALCAALGDPQTKFKSIHIAGTNGKGSCSHMLAAIFQEAGYKAGLYTSPHLYDFRERIRINGALCSEDFVVQFVQRIRPYLDRIQPSFFEITVVMAFCYFEQQKVDIAIIETGLGGRLDSTNVITPELSLITNIGYDHMQFLGNTLTEIAGEKAGIIKEGRPVVISEYLPETKPVFEQVAKNKHAPLFLAQNLWQMSVGVPTISTGNKQEPLLTICVRRKNNDSEITQIHPMALADIYQLDLNGSYQLKNIVGVLEAVHQLRSLGWNIEKEALRKGLKRVKELTGIAGRWDQVSTDPWIITDVGHNVDGIKMIRNQLSKMKYSKLHIITGFVKDKDVSASLKEMPKNAQYYFTQAPIPRALSAVELKALALKFELEGNDYPNMKEALAAARANYKNGDLILVCGSVFLVAEVKDSMRQLNIIA</sequence>
<evidence type="ECO:0000256" key="14">
    <source>
        <dbReference type="ARBA" id="ARBA00022909"/>
    </source>
</evidence>
<dbReference type="GO" id="GO:0005737">
    <property type="term" value="C:cytoplasm"/>
    <property type="evidence" value="ECO:0007669"/>
    <property type="project" value="TreeGrafter"/>
</dbReference>
<comment type="similarity">
    <text evidence="5 22">Belongs to the folylpolyglutamate synthase family.</text>
</comment>
<dbReference type="InterPro" id="IPR036615">
    <property type="entry name" value="Mur_ligase_C_dom_sf"/>
</dbReference>
<dbReference type="EC" id="6.3.2.17" evidence="7"/>
<organism evidence="25 26">
    <name type="scientific">Arachidicoccus ginsenosidivorans</name>
    <dbReference type="NCBI Taxonomy" id="496057"/>
    <lineage>
        <taxon>Bacteria</taxon>
        <taxon>Pseudomonadati</taxon>
        <taxon>Bacteroidota</taxon>
        <taxon>Chitinophagia</taxon>
        <taxon>Chitinophagales</taxon>
        <taxon>Chitinophagaceae</taxon>
        <taxon>Arachidicoccus</taxon>
    </lineage>
</organism>
<dbReference type="KEGG" id="agi:FSB73_14660"/>
<keyword evidence="9 22" id="KW-0436">Ligase</keyword>
<keyword evidence="13" id="KW-0460">Magnesium</keyword>
<evidence type="ECO:0000256" key="4">
    <source>
        <dbReference type="ARBA" id="ARBA00005150"/>
    </source>
</evidence>
<proteinExistence type="inferred from homology"/>
<dbReference type="GO" id="GO:0004326">
    <property type="term" value="F:tetrahydrofolylpolyglutamate synthase activity"/>
    <property type="evidence" value="ECO:0007669"/>
    <property type="project" value="UniProtKB-EC"/>
</dbReference>
<dbReference type="InterPro" id="IPR013221">
    <property type="entry name" value="Mur_ligase_cen"/>
</dbReference>
<comment type="cofactor">
    <cofactor evidence="1">
        <name>Mg(2+)</name>
        <dbReference type="ChEBI" id="CHEBI:18420"/>
    </cofactor>
</comment>
<keyword evidence="12 22" id="KW-0067">ATP-binding</keyword>
<evidence type="ECO:0000313" key="25">
    <source>
        <dbReference type="EMBL" id="QEC72733.1"/>
    </source>
</evidence>
<evidence type="ECO:0000256" key="3">
    <source>
        <dbReference type="ARBA" id="ARBA00004799"/>
    </source>
</evidence>
<evidence type="ECO:0000256" key="5">
    <source>
        <dbReference type="ARBA" id="ARBA00008276"/>
    </source>
</evidence>
<dbReference type="FunFam" id="3.40.1190.10:FF:000011">
    <property type="entry name" value="Folylpolyglutamate synthase/dihydrofolate synthase"/>
    <property type="match status" value="1"/>
</dbReference>
<dbReference type="EC" id="6.3.2.12" evidence="6"/>
<comment type="pathway">
    <text evidence="3">Cofactor biosynthesis; tetrahydrofolate biosynthesis; 7,8-dihydrofolate from 2-amino-4-hydroxy-6-hydroxymethyl-7,8-dihydropteridine diphosphate and 4-aminobenzoate: step 2/2.</text>
</comment>
<dbReference type="GO" id="GO:0008841">
    <property type="term" value="F:dihydrofolate synthase activity"/>
    <property type="evidence" value="ECO:0007669"/>
    <property type="project" value="UniProtKB-EC"/>
</dbReference>
<dbReference type="InterPro" id="IPR004101">
    <property type="entry name" value="Mur_ligase_C"/>
</dbReference>
<gene>
    <name evidence="25" type="ORF">FSB73_14660</name>
</gene>
<evidence type="ECO:0000256" key="21">
    <source>
        <dbReference type="ARBA" id="ARBA00049161"/>
    </source>
</evidence>
<evidence type="ECO:0000256" key="16">
    <source>
        <dbReference type="ARBA" id="ARBA00030592"/>
    </source>
</evidence>
<evidence type="ECO:0000256" key="11">
    <source>
        <dbReference type="ARBA" id="ARBA00022741"/>
    </source>
</evidence>
<evidence type="ECO:0000256" key="17">
    <source>
        <dbReference type="ARBA" id="ARBA00032510"/>
    </source>
</evidence>
<evidence type="ECO:0000256" key="8">
    <source>
        <dbReference type="ARBA" id="ARBA00019357"/>
    </source>
</evidence>
<evidence type="ECO:0000256" key="22">
    <source>
        <dbReference type="PIRNR" id="PIRNR001563"/>
    </source>
</evidence>
<dbReference type="GO" id="GO:0005524">
    <property type="term" value="F:ATP binding"/>
    <property type="evidence" value="ECO:0007669"/>
    <property type="project" value="UniProtKB-KW"/>
</dbReference>
<dbReference type="RefSeq" id="WP_146783715.1">
    <property type="nucleotide sequence ID" value="NZ_CP042434.1"/>
</dbReference>
<dbReference type="OrthoDB" id="9809356at2"/>
<feature type="domain" description="Mur ligase C-terminal" evidence="23">
    <location>
        <begin position="320"/>
        <end position="437"/>
    </location>
</feature>
<name>A0A5B8VNG1_9BACT</name>
<evidence type="ECO:0000256" key="15">
    <source>
        <dbReference type="ARBA" id="ARBA00030048"/>
    </source>
</evidence>
<keyword evidence="26" id="KW-1185">Reference proteome</keyword>
<evidence type="ECO:0000256" key="9">
    <source>
        <dbReference type="ARBA" id="ARBA00022598"/>
    </source>
</evidence>
<evidence type="ECO:0000256" key="20">
    <source>
        <dbReference type="ARBA" id="ARBA00049035"/>
    </source>
</evidence>
<evidence type="ECO:0000256" key="10">
    <source>
        <dbReference type="ARBA" id="ARBA00022723"/>
    </source>
</evidence>
<dbReference type="Gene3D" id="3.90.190.20">
    <property type="entry name" value="Mur ligase, C-terminal domain"/>
    <property type="match status" value="1"/>
</dbReference>
<comment type="function">
    <text evidence="2">Functions in two distinct reactions of the de novo folate biosynthetic pathway. Catalyzes the addition of a glutamate residue to dihydropteroate (7,8-dihydropteroate or H2Pte) to form dihydrofolate (7,8-dihydrofolate monoglutamate or H2Pte-Glu). Also catalyzes successive additions of L-glutamate to tetrahydrofolate or 10-formyltetrahydrofolate or 5,10-methylenetetrahydrofolate, leading to folylpolyglutamate derivatives.</text>
</comment>
<keyword evidence="14" id="KW-0289">Folate biosynthesis</keyword>
<dbReference type="InterPro" id="IPR036565">
    <property type="entry name" value="Mur-like_cat_sf"/>
</dbReference>
<evidence type="ECO:0000256" key="13">
    <source>
        <dbReference type="ARBA" id="ARBA00022842"/>
    </source>
</evidence>
<feature type="domain" description="Mur ligase central" evidence="24">
    <location>
        <begin position="51"/>
        <end position="194"/>
    </location>
</feature>
<dbReference type="PANTHER" id="PTHR11136:SF0">
    <property type="entry name" value="DIHYDROFOLATE SYNTHETASE-RELATED"/>
    <property type="match status" value="1"/>
</dbReference>